<evidence type="ECO:0000313" key="8">
    <source>
        <dbReference type="Proteomes" id="UP000178744"/>
    </source>
</evidence>
<dbReference type="PANTHER" id="PTHR30349">
    <property type="entry name" value="PHAGE INTEGRASE-RELATED"/>
    <property type="match status" value="1"/>
</dbReference>
<dbReference type="InterPro" id="IPR010998">
    <property type="entry name" value="Integrase_recombinase_N"/>
</dbReference>
<feature type="domain" description="Tyr recombinase" evidence="5">
    <location>
        <begin position="104"/>
        <end position="287"/>
    </location>
</feature>
<dbReference type="InterPro" id="IPR013762">
    <property type="entry name" value="Integrase-like_cat_sf"/>
</dbReference>
<evidence type="ECO:0000313" key="7">
    <source>
        <dbReference type="EMBL" id="OGY60413.1"/>
    </source>
</evidence>
<dbReference type="Gene3D" id="1.10.150.130">
    <property type="match status" value="1"/>
</dbReference>
<keyword evidence="3" id="KW-0233">DNA recombination</keyword>
<dbReference type="InterPro" id="IPR004107">
    <property type="entry name" value="Integrase_SAM-like_N"/>
</dbReference>
<dbReference type="PROSITE" id="PS51898">
    <property type="entry name" value="TYR_RECOMBINASE"/>
    <property type="match status" value="1"/>
</dbReference>
<dbReference type="NCBIfam" id="NF040815">
    <property type="entry name" value="recomb_XerA_Arch"/>
    <property type="match status" value="1"/>
</dbReference>
<keyword evidence="2 4" id="KW-0238">DNA-binding</keyword>
<protein>
    <recommendedName>
        <fullName evidence="9">Tyrosine recombinase XerC</fullName>
    </recommendedName>
</protein>
<dbReference type="InterPro" id="IPR011010">
    <property type="entry name" value="DNA_brk_join_enz"/>
</dbReference>
<evidence type="ECO:0008006" key="9">
    <source>
        <dbReference type="Google" id="ProtNLM"/>
    </source>
</evidence>
<dbReference type="GO" id="GO:0006310">
    <property type="term" value="P:DNA recombination"/>
    <property type="evidence" value="ECO:0007669"/>
    <property type="project" value="UniProtKB-KW"/>
</dbReference>
<evidence type="ECO:0000259" key="5">
    <source>
        <dbReference type="PROSITE" id="PS51898"/>
    </source>
</evidence>
<evidence type="ECO:0000256" key="3">
    <source>
        <dbReference type="ARBA" id="ARBA00023172"/>
    </source>
</evidence>
<dbReference type="EMBL" id="MHIY01000001">
    <property type="protein sequence ID" value="OGY60413.1"/>
    <property type="molecule type" value="Genomic_DNA"/>
</dbReference>
<gene>
    <name evidence="7" type="ORF">A3B23_01745</name>
</gene>
<reference evidence="7 8" key="1">
    <citation type="journal article" date="2016" name="Nat. Commun.">
        <title>Thousands of microbial genomes shed light on interconnected biogeochemical processes in an aquifer system.</title>
        <authorList>
            <person name="Anantharaman K."/>
            <person name="Brown C.T."/>
            <person name="Hug L.A."/>
            <person name="Sharon I."/>
            <person name="Castelle C.J."/>
            <person name="Probst A.J."/>
            <person name="Thomas B.C."/>
            <person name="Singh A."/>
            <person name="Wilkins M.J."/>
            <person name="Karaoz U."/>
            <person name="Brodie E.L."/>
            <person name="Williams K.H."/>
            <person name="Hubbard S.S."/>
            <person name="Banfield J.F."/>
        </authorList>
    </citation>
    <scope>NUCLEOTIDE SEQUENCE [LARGE SCALE GENOMIC DNA]</scope>
</reference>
<evidence type="ECO:0000256" key="4">
    <source>
        <dbReference type="PROSITE-ProRule" id="PRU01248"/>
    </source>
</evidence>
<accession>A0A1G1Z6Z9</accession>
<organism evidence="7 8">
    <name type="scientific">Candidatus Colwellbacteria bacterium RIFCSPLOWO2_01_FULL_48_10</name>
    <dbReference type="NCBI Taxonomy" id="1797690"/>
    <lineage>
        <taxon>Bacteria</taxon>
        <taxon>Candidatus Colwelliibacteriota</taxon>
    </lineage>
</organism>
<dbReference type="Pfam" id="PF00589">
    <property type="entry name" value="Phage_integrase"/>
    <property type="match status" value="1"/>
</dbReference>
<dbReference type="InterPro" id="IPR044068">
    <property type="entry name" value="CB"/>
</dbReference>
<dbReference type="GO" id="GO:0015074">
    <property type="term" value="P:DNA integration"/>
    <property type="evidence" value="ECO:0007669"/>
    <property type="project" value="UniProtKB-KW"/>
</dbReference>
<keyword evidence="1" id="KW-0229">DNA integration</keyword>
<dbReference type="InterPro" id="IPR002104">
    <property type="entry name" value="Integrase_catalytic"/>
</dbReference>
<name>A0A1G1Z6Z9_9BACT</name>
<dbReference type="PROSITE" id="PS51900">
    <property type="entry name" value="CB"/>
    <property type="match status" value="1"/>
</dbReference>
<sequence>MNTIIKDYLDYLAIEKNRSPKTVANYRRYLDRFANSSKLEKVSDLTENAIREFRITLARAAPEIKKVTQAYYVIVIRSFLKYLAKRDFKVVSADKIELPKIPQRQIQIVEYGDLERLLAVKKAKDVRALRDRAMIHTLFSTGLRVSEMCSLDRDVNLTRGEITIRGKGGKLRVVFLSPETIEAIKDYLEKRGDIERALFISLSKDKNPKAIGRITTRSVERIIHQAAAEAGIPRKVTPHTLRHQFATDLLVNGADLRSVQELLGHSSISTTQIYTHLTNKELKEVHRAFHGKRRKE</sequence>
<dbReference type="AlphaFoldDB" id="A0A1G1Z6Z9"/>
<dbReference type="InterPro" id="IPR050090">
    <property type="entry name" value="Tyrosine_recombinase_XerCD"/>
</dbReference>
<evidence type="ECO:0000256" key="1">
    <source>
        <dbReference type="ARBA" id="ARBA00022908"/>
    </source>
</evidence>
<dbReference type="GO" id="GO:0003677">
    <property type="term" value="F:DNA binding"/>
    <property type="evidence" value="ECO:0007669"/>
    <property type="project" value="UniProtKB-UniRule"/>
</dbReference>
<dbReference type="STRING" id="1797690.A3B23_01745"/>
<dbReference type="PANTHER" id="PTHR30349:SF81">
    <property type="entry name" value="TYROSINE RECOMBINASE XERC"/>
    <property type="match status" value="1"/>
</dbReference>
<proteinExistence type="predicted"/>
<evidence type="ECO:0000256" key="2">
    <source>
        <dbReference type="ARBA" id="ARBA00023125"/>
    </source>
</evidence>
<dbReference type="CDD" id="cd00798">
    <property type="entry name" value="INT_XerDC_C"/>
    <property type="match status" value="1"/>
</dbReference>
<comment type="caution">
    <text evidence="7">The sequence shown here is derived from an EMBL/GenBank/DDBJ whole genome shotgun (WGS) entry which is preliminary data.</text>
</comment>
<evidence type="ECO:0000259" key="6">
    <source>
        <dbReference type="PROSITE" id="PS51900"/>
    </source>
</evidence>
<dbReference type="Gene3D" id="1.10.443.10">
    <property type="entry name" value="Intergrase catalytic core"/>
    <property type="match status" value="1"/>
</dbReference>
<dbReference type="SUPFAM" id="SSF56349">
    <property type="entry name" value="DNA breaking-rejoining enzymes"/>
    <property type="match status" value="1"/>
</dbReference>
<dbReference type="Pfam" id="PF02899">
    <property type="entry name" value="Phage_int_SAM_1"/>
    <property type="match status" value="1"/>
</dbReference>
<dbReference type="SUPFAM" id="SSF47823">
    <property type="entry name" value="lambda integrase-like, N-terminal domain"/>
    <property type="match status" value="1"/>
</dbReference>
<feature type="domain" description="Core-binding (CB)" evidence="6">
    <location>
        <begin position="1"/>
        <end position="84"/>
    </location>
</feature>
<dbReference type="Proteomes" id="UP000178744">
    <property type="component" value="Unassembled WGS sequence"/>
</dbReference>